<proteinExistence type="inferred from homology"/>
<name>A0A9D1F5H2_9FIRM</name>
<dbReference type="GO" id="GO:0006168">
    <property type="term" value="P:adenine salvage"/>
    <property type="evidence" value="ECO:0007669"/>
    <property type="project" value="InterPro"/>
</dbReference>
<keyword evidence="10 12" id="KW-0808">Transferase</keyword>
<dbReference type="CDD" id="cd06223">
    <property type="entry name" value="PRTases_typeI"/>
    <property type="match status" value="1"/>
</dbReference>
<evidence type="ECO:0000259" key="13">
    <source>
        <dbReference type="Pfam" id="PF00156"/>
    </source>
</evidence>
<evidence type="ECO:0000256" key="2">
    <source>
        <dbReference type="ARBA" id="ARBA00003968"/>
    </source>
</evidence>
<comment type="pathway">
    <text evidence="4 12">Purine metabolism; AMP biosynthesis via salvage pathway; AMP from adenine: step 1/1.</text>
</comment>
<comment type="catalytic activity">
    <reaction evidence="1 12">
        <text>AMP + diphosphate = 5-phospho-alpha-D-ribose 1-diphosphate + adenine</text>
        <dbReference type="Rhea" id="RHEA:16609"/>
        <dbReference type="ChEBI" id="CHEBI:16708"/>
        <dbReference type="ChEBI" id="CHEBI:33019"/>
        <dbReference type="ChEBI" id="CHEBI:58017"/>
        <dbReference type="ChEBI" id="CHEBI:456215"/>
        <dbReference type="EC" id="2.4.2.7"/>
    </reaction>
</comment>
<comment type="similarity">
    <text evidence="5 12">Belongs to the purine/pyrimidine phosphoribosyltransferase family.</text>
</comment>
<dbReference type="Proteomes" id="UP000823927">
    <property type="component" value="Unassembled WGS sequence"/>
</dbReference>
<comment type="function">
    <text evidence="2 12">Catalyzes a salvage reaction resulting in the formation of AMP, that is energically less costly than de novo synthesis.</text>
</comment>
<keyword evidence="8 12" id="KW-0963">Cytoplasm</keyword>
<dbReference type="FunFam" id="3.40.50.2020:FF:000004">
    <property type="entry name" value="Adenine phosphoribosyltransferase"/>
    <property type="match status" value="1"/>
</dbReference>
<evidence type="ECO:0000256" key="10">
    <source>
        <dbReference type="ARBA" id="ARBA00022679"/>
    </source>
</evidence>
<dbReference type="PANTHER" id="PTHR32315:SF3">
    <property type="entry name" value="ADENINE PHOSPHORIBOSYLTRANSFERASE"/>
    <property type="match status" value="1"/>
</dbReference>
<dbReference type="NCBIfam" id="NF002633">
    <property type="entry name" value="PRK02304.1-2"/>
    <property type="match status" value="1"/>
</dbReference>
<dbReference type="SUPFAM" id="SSF53271">
    <property type="entry name" value="PRTase-like"/>
    <property type="match status" value="1"/>
</dbReference>
<dbReference type="GO" id="GO:0005737">
    <property type="term" value="C:cytoplasm"/>
    <property type="evidence" value="ECO:0007669"/>
    <property type="project" value="UniProtKB-SubCell"/>
</dbReference>
<reference evidence="14" key="1">
    <citation type="submission" date="2020-10" db="EMBL/GenBank/DDBJ databases">
        <authorList>
            <person name="Gilroy R."/>
        </authorList>
    </citation>
    <scope>NUCLEOTIDE SEQUENCE</scope>
    <source>
        <strain evidence="14">CHK178-757</strain>
    </source>
</reference>
<dbReference type="EC" id="2.4.2.7" evidence="7 12"/>
<dbReference type="GO" id="GO:0003999">
    <property type="term" value="F:adenine phosphoribosyltransferase activity"/>
    <property type="evidence" value="ECO:0007669"/>
    <property type="project" value="UniProtKB-UniRule"/>
</dbReference>
<evidence type="ECO:0000256" key="6">
    <source>
        <dbReference type="ARBA" id="ARBA00011738"/>
    </source>
</evidence>
<dbReference type="InterPro" id="IPR000836">
    <property type="entry name" value="PRTase_dom"/>
</dbReference>
<dbReference type="NCBIfam" id="TIGR01090">
    <property type="entry name" value="apt"/>
    <property type="match status" value="1"/>
</dbReference>
<dbReference type="InterPro" id="IPR050054">
    <property type="entry name" value="UPRTase/APRTase"/>
</dbReference>
<evidence type="ECO:0000256" key="11">
    <source>
        <dbReference type="ARBA" id="ARBA00022726"/>
    </source>
</evidence>
<evidence type="ECO:0000256" key="1">
    <source>
        <dbReference type="ARBA" id="ARBA00000868"/>
    </source>
</evidence>
<evidence type="ECO:0000256" key="8">
    <source>
        <dbReference type="ARBA" id="ARBA00022490"/>
    </source>
</evidence>
<dbReference type="NCBIfam" id="NF002634">
    <property type="entry name" value="PRK02304.1-3"/>
    <property type="match status" value="1"/>
</dbReference>
<dbReference type="GO" id="GO:0044209">
    <property type="term" value="P:AMP salvage"/>
    <property type="evidence" value="ECO:0007669"/>
    <property type="project" value="UniProtKB-UniRule"/>
</dbReference>
<dbReference type="InterPro" id="IPR029057">
    <property type="entry name" value="PRTase-like"/>
</dbReference>
<comment type="subcellular location">
    <subcellularLocation>
        <location evidence="3 12">Cytoplasm</location>
    </subcellularLocation>
</comment>
<evidence type="ECO:0000313" key="15">
    <source>
        <dbReference type="Proteomes" id="UP000823927"/>
    </source>
</evidence>
<dbReference type="NCBIfam" id="NF002636">
    <property type="entry name" value="PRK02304.1-5"/>
    <property type="match status" value="1"/>
</dbReference>
<comment type="caution">
    <text evidence="14">The sequence shown here is derived from an EMBL/GenBank/DDBJ whole genome shotgun (WGS) entry which is preliminary data.</text>
</comment>
<evidence type="ECO:0000256" key="9">
    <source>
        <dbReference type="ARBA" id="ARBA00022676"/>
    </source>
</evidence>
<dbReference type="Gene3D" id="3.40.50.2020">
    <property type="match status" value="1"/>
</dbReference>
<dbReference type="HAMAP" id="MF_00004">
    <property type="entry name" value="Aden_phosphoribosyltr"/>
    <property type="match status" value="1"/>
</dbReference>
<dbReference type="EMBL" id="DVIT01000036">
    <property type="protein sequence ID" value="HIS47839.1"/>
    <property type="molecule type" value="Genomic_DNA"/>
</dbReference>
<dbReference type="GO" id="GO:0016208">
    <property type="term" value="F:AMP binding"/>
    <property type="evidence" value="ECO:0007669"/>
    <property type="project" value="TreeGrafter"/>
</dbReference>
<dbReference type="AlphaFoldDB" id="A0A9D1F5H2"/>
<evidence type="ECO:0000256" key="12">
    <source>
        <dbReference type="HAMAP-Rule" id="MF_00004"/>
    </source>
</evidence>
<evidence type="ECO:0000313" key="14">
    <source>
        <dbReference type="EMBL" id="HIS47839.1"/>
    </source>
</evidence>
<reference evidence="14" key="2">
    <citation type="journal article" date="2021" name="PeerJ">
        <title>Extensive microbial diversity within the chicken gut microbiome revealed by metagenomics and culture.</title>
        <authorList>
            <person name="Gilroy R."/>
            <person name="Ravi A."/>
            <person name="Getino M."/>
            <person name="Pursley I."/>
            <person name="Horton D.L."/>
            <person name="Alikhan N.F."/>
            <person name="Baker D."/>
            <person name="Gharbi K."/>
            <person name="Hall N."/>
            <person name="Watson M."/>
            <person name="Adriaenssens E.M."/>
            <person name="Foster-Nyarko E."/>
            <person name="Jarju S."/>
            <person name="Secka A."/>
            <person name="Antonio M."/>
            <person name="Oren A."/>
            <person name="Chaudhuri R.R."/>
            <person name="La Ragione R."/>
            <person name="Hildebrand F."/>
            <person name="Pallen M.J."/>
        </authorList>
    </citation>
    <scope>NUCLEOTIDE SEQUENCE</scope>
    <source>
        <strain evidence="14">CHK178-757</strain>
    </source>
</reference>
<accession>A0A9D1F5H2</accession>
<sequence length="174" mass="19239">MKKLEDYIMSIPDFPEEGIIFRDITTVIQDPQGLQMAIDTMSGFLDGLDFDVVVGPEARGFIFGMPIAYKLGKGFVVIRKKGKLPRETVSQEYELEYGTAEVEMHVDAIKPGQKVVLVDDLLATGGTMEANIRLVEKLGGKVVKVIFLIELAGLKGRKRLEGYPVESAVIYEGK</sequence>
<organism evidence="14 15">
    <name type="scientific">Candidatus Scybalocola faecigallinarum</name>
    <dbReference type="NCBI Taxonomy" id="2840941"/>
    <lineage>
        <taxon>Bacteria</taxon>
        <taxon>Bacillati</taxon>
        <taxon>Bacillota</taxon>
        <taxon>Clostridia</taxon>
        <taxon>Lachnospirales</taxon>
        <taxon>Lachnospiraceae</taxon>
        <taxon>Lachnospiraceae incertae sedis</taxon>
        <taxon>Candidatus Scybalocola (ex Gilroy et al. 2021)</taxon>
    </lineage>
</organism>
<dbReference type="Pfam" id="PF00156">
    <property type="entry name" value="Pribosyltran"/>
    <property type="match status" value="1"/>
</dbReference>
<dbReference type="GO" id="GO:0002055">
    <property type="term" value="F:adenine binding"/>
    <property type="evidence" value="ECO:0007669"/>
    <property type="project" value="TreeGrafter"/>
</dbReference>
<evidence type="ECO:0000256" key="7">
    <source>
        <dbReference type="ARBA" id="ARBA00011893"/>
    </source>
</evidence>
<evidence type="ECO:0000256" key="3">
    <source>
        <dbReference type="ARBA" id="ARBA00004496"/>
    </source>
</evidence>
<evidence type="ECO:0000256" key="5">
    <source>
        <dbReference type="ARBA" id="ARBA00008391"/>
    </source>
</evidence>
<evidence type="ECO:0000256" key="4">
    <source>
        <dbReference type="ARBA" id="ARBA00004659"/>
    </source>
</evidence>
<keyword evidence="11 12" id="KW-0660">Purine salvage</keyword>
<gene>
    <name evidence="12" type="primary">apt</name>
    <name evidence="14" type="ORF">IAB46_09890</name>
</gene>
<dbReference type="PANTHER" id="PTHR32315">
    <property type="entry name" value="ADENINE PHOSPHORIBOSYLTRANSFERASE"/>
    <property type="match status" value="1"/>
</dbReference>
<protein>
    <recommendedName>
        <fullName evidence="7 12">Adenine phosphoribosyltransferase</fullName>
        <shortName evidence="12">APRT</shortName>
        <ecNumber evidence="7 12">2.4.2.7</ecNumber>
    </recommendedName>
</protein>
<feature type="domain" description="Phosphoribosyltransferase" evidence="13">
    <location>
        <begin position="48"/>
        <end position="165"/>
    </location>
</feature>
<keyword evidence="9 12" id="KW-0328">Glycosyltransferase</keyword>
<comment type="subunit">
    <text evidence="6 12">Homodimer.</text>
</comment>
<dbReference type="GO" id="GO:0006166">
    <property type="term" value="P:purine ribonucleoside salvage"/>
    <property type="evidence" value="ECO:0007669"/>
    <property type="project" value="UniProtKB-UniRule"/>
</dbReference>
<dbReference type="InterPro" id="IPR005764">
    <property type="entry name" value="Ade_phspho_trans"/>
</dbReference>